<reference evidence="3 4" key="1">
    <citation type="submission" date="2015-09" db="EMBL/GenBank/DDBJ databases">
        <title>A metagenomics-based metabolic model of nitrate-dependent anaerobic oxidation of methane by Methanoperedens-like archaea.</title>
        <authorList>
            <person name="Arshad A."/>
            <person name="Speth D.R."/>
            <person name="De Graaf R.M."/>
            <person name="Op Den Camp H.J."/>
            <person name="Jetten M.S."/>
            <person name="Welte C.U."/>
        </authorList>
    </citation>
    <scope>NUCLEOTIDE SEQUENCE [LARGE SCALE GENOMIC DNA]</scope>
</reference>
<evidence type="ECO:0000256" key="1">
    <source>
        <dbReference type="SAM" id="Phobius"/>
    </source>
</evidence>
<accession>A0A0P7ZHS2</accession>
<keyword evidence="1" id="KW-0812">Transmembrane</keyword>
<dbReference type="InterPro" id="IPR012347">
    <property type="entry name" value="Ferritin-like"/>
</dbReference>
<keyword evidence="1" id="KW-0472">Membrane</keyword>
<evidence type="ECO:0000313" key="4">
    <source>
        <dbReference type="Proteomes" id="UP000050360"/>
    </source>
</evidence>
<gene>
    <name evidence="3" type="ORF">MPEBLZ_00895</name>
</gene>
<comment type="caution">
    <text evidence="3">The sequence shown here is derived from an EMBL/GenBank/DDBJ whole genome shotgun (WGS) entry which is preliminary data.</text>
</comment>
<dbReference type="InterPro" id="IPR005183">
    <property type="entry name" value="DUF305_CopM-like"/>
</dbReference>
<sequence>MEKKTLGILGIVLIVAGIAGLVLISGNSPYTNRWIGHSGMMGDGMMGDMDRTFIEQMIPHHEDAVLMADLALQKAEHEELKQLAADIKTAQNREISDMRSWYKSWYGTEVPQNSMGMGRGMMSEDADIERLKNASPFDKEFIEQMIPHHQMAVMMAQMMLQASDRDEIRTLAQNIITSQSREITQMREWHKQWYP</sequence>
<organism evidence="3 4">
    <name type="scientific">Candidatus Methanoperedens nitratireducens</name>
    <dbReference type="NCBI Taxonomy" id="1392998"/>
    <lineage>
        <taxon>Archaea</taxon>
        <taxon>Methanobacteriati</taxon>
        <taxon>Methanobacteriota</taxon>
        <taxon>Stenosarchaea group</taxon>
        <taxon>Methanomicrobia</taxon>
        <taxon>Methanosarcinales</taxon>
        <taxon>ANME-2 cluster</taxon>
        <taxon>Candidatus Methanoperedentaceae</taxon>
        <taxon>Candidatus Methanoperedens</taxon>
    </lineage>
</organism>
<dbReference type="Gene3D" id="1.20.1260.10">
    <property type="match status" value="1"/>
</dbReference>
<keyword evidence="1" id="KW-1133">Transmembrane helix</keyword>
<feature type="domain" description="DUF305" evidence="2">
    <location>
        <begin position="50"/>
        <end position="189"/>
    </location>
</feature>
<dbReference type="EMBL" id="LKCM01000078">
    <property type="protein sequence ID" value="KPQ44528.1"/>
    <property type="molecule type" value="Genomic_DNA"/>
</dbReference>
<evidence type="ECO:0000313" key="3">
    <source>
        <dbReference type="EMBL" id="KPQ44528.1"/>
    </source>
</evidence>
<protein>
    <recommendedName>
        <fullName evidence="2">DUF305 domain-containing protein</fullName>
    </recommendedName>
</protein>
<dbReference type="PANTHER" id="PTHR36933">
    <property type="entry name" value="SLL0788 PROTEIN"/>
    <property type="match status" value="1"/>
</dbReference>
<proteinExistence type="predicted"/>
<dbReference type="PANTHER" id="PTHR36933:SF1">
    <property type="entry name" value="SLL0788 PROTEIN"/>
    <property type="match status" value="1"/>
</dbReference>
<name>A0A0P7ZHS2_9EURY</name>
<dbReference type="PATRIC" id="fig|1719120.3.peg.968"/>
<dbReference type="Proteomes" id="UP000050360">
    <property type="component" value="Unassembled WGS sequence"/>
</dbReference>
<dbReference type="Pfam" id="PF03713">
    <property type="entry name" value="DUF305"/>
    <property type="match status" value="1"/>
</dbReference>
<evidence type="ECO:0000259" key="2">
    <source>
        <dbReference type="Pfam" id="PF03713"/>
    </source>
</evidence>
<feature type="transmembrane region" description="Helical" evidence="1">
    <location>
        <begin position="6"/>
        <end position="24"/>
    </location>
</feature>
<dbReference type="AlphaFoldDB" id="A0A0P7ZHS2"/>